<name>A0A497ERQ4_9CREN</name>
<gene>
    <name evidence="1" type="ORF">DRJ31_03145</name>
</gene>
<protein>
    <submittedName>
        <fullName evidence="1">Uncharacterized protein</fullName>
    </submittedName>
</protein>
<evidence type="ECO:0000313" key="1">
    <source>
        <dbReference type="EMBL" id="RLE49907.1"/>
    </source>
</evidence>
<accession>A0A497ERQ4</accession>
<dbReference type="SUPFAM" id="SSF46785">
    <property type="entry name" value="Winged helix' DNA-binding domain"/>
    <property type="match status" value="1"/>
</dbReference>
<dbReference type="AlphaFoldDB" id="A0A497ERQ4"/>
<dbReference type="Proteomes" id="UP000278475">
    <property type="component" value="Unassembled WGS sequence"/>
</dbReference>
<dbReference type="EMBL" id="QMQV01000018">
    <property type="protein sequence ID" value="RLE49907.1"/>
    <property type="molecule type" value="Genomic_DNA"/>
</dbReference>
<organism evidence="1 2">
    <name type="scientific">Thermoproteota archaeon</name>
    <dbReference type="NCBI Taxonomy" id="2056631"/>
    <lineage>
        <taxon>Archaea</taxon>
        <taxon>Thermoproteota</taxon>
    </lineage>
</organism>
<comment type="caution">
    <text evidence="1">The sequence shown here is derived from an EMBL/GenBank/DDBJ whole genome shotgun (WGS) entry which is preliminary data.</text>
</comment>
<proteinExistence type="predicted"/>
<sequence length="242" mass="28821">MNFIKRNPTLTTEGARERIARTFNLTPYTVKRILDFLWFSDLIRTEYRGFPARVFYVVTDKGERVLARGRLEGGDFAEAPEWVWRTIKRRAVVVVKRELTVSIREFTFLLREDWNYKVIVRTPLEWLRPWEVDKWGKEYSVKVRAIMLLQTFAVAPNYFAGYSWEMLSPEEIKRRMQYGRLPARWRTMRLDPYDLIVVRKISEDETGITWEVDFTAFKDKLPTMLNLAEIKSLAEERGYSTA</sequence>
<dbReference type="InterPro" id="IPR036390">
    <property type="entry name" value="WH_DNA-bd_sf"/>
</dbReference>
<reference evidence="1 2" key="1">
    <citation type="submission" date="2018-06" db="EMBL/GenBank/DDBJ databases">
        <title>Extensive metabolic versatility and redundancy in microbially diverse, dynamic hydrothermal sediments.</title>
        <authorList>
            <person name="Dombrowski N."/>
            <person name="Teske A."/>
            <person name="Baker B.J."/>
        </authorList>
    </citation>
    <scope>NUCLEOTIDE SEQUENCE [LARGE SCALE GENOMIC DNA]</scope>
    <source>
        <strain evidence="1">B66_G16</strain>
    </source>
</reference>
<evidence type="ECO:0000313" key="2">
    <source>
        <dbReference type="Proteomes" id="UP000278475"/>
    </source>
</evidence>